<reference evidence="2" key="2">
    <citation type="submission" date="2015-02" db="UniProtKB">
        <authorList>
            <consortium name="EnsemblMetazoa"/>
        </authorList>
    </citation>
    <scope>IDENTIFICATION</scope>
</reference>
<name>T1J1A7_STRMM</name>
<dbReference type="AlphaFoldDB" id="T1J1A7"/>
<dbReference type="HOGENOM" id="CLU_1301100_0_0_1"/>
<sequence>MNHYLLKVLTLHLTLFFVTRSDGLLETEDTLCLTEAEGNEFLLHKSVESLQKWMSSEVATKIKKLTATVEHLNLVVSQFEAKESSFILLQSTVSELQAELVEYKAFIKQQTSFAATTKQELGAQNLIIKQHAIELQNFKQNVTSCVNGCITDLKVSQSENTKLYNGLGLEDNAAQGYFITGIENPNADSYADTVYRRKILMKKQNKWSPIHP</sequence>
<evidence type="ECO:0000313" key="3">
    <source>
        <dbReference type="Proteomes" id="UP000014500"/>
    </source>
</evidence>
<dbReference type="EMBL" id="JH431781">
    <property type="status" value="NOT_ANNOTATED_CDS"/>
    <property type="molecule type" value="Genomic_DNA"/>
</dbReference>
<dbReference type="EnsemblMetazoa" id="SMAR007325-RA">
    <property type="protein sequence ID" value="SMAR007325-PA"/>
    <property type="gene ID" value="SMAR007325"/>
</dbReference>
<proteinExistence type="predicted"/>
<evidence type="ECO:0000256" key="1">
    <source>
        <dbReference type="SAM" id="SignalP"/>
    </source>
</evidence>
<accession>T1J1A7</accession>
<keyword evidence="1" id="KW-0732">Signal</keyword>
<keyword evidence="3" id="KW-1185">Reference proteome</keyword>
<organism evidence="2 3">
    <name type="scientific">Strigamia maritima</name>
    <name type="common">European centipede</name>
    <name type="synonym">Geophilus maritimus</name>
    <dbReference type="NCBI Taxonomy" id="126957"/>
    <lineage>
        <taxon>Eukaryota</taxon>
        <taxon>Metazoa</taxon>
        <taxon>Ecdysozoa</taxon>
        <taxon>Arthropoda</taxon>
        <taxon>Myriapoda</taxon>
        <taxon>Chilopoda</taxon>
        <taxon>Pleurostigmophora</taxon>
        <taxon>Geophilomorpha</taxon>
        <taxon>Linotaeniidae</taxon>
        <taxon>Strigamia</taxon>
    </lineage>
</organism>
<dbReference type="Proteomes" id="UP000014500">
    <property type="component" value="Unassembled WGS sequence"/>
</dbReference>
<evidence type="ECO:0000313" key="2">
    <source>
        <dbReference type="EnsemblMetazoa" id="SMAR007325-PA"/>
    </source>
</evidence>
<protein>
    <submittedName>
        <fullName evidence="2">Uncharacterized protein</fullName>
    </submittedName>
</protein>
<feature type="chain" id="PRO_5004590124" evidence="1">
    <location>
        <begin position="22"/>
        <end position="212"/>
    </location>
</feature>
<feature type="signal peptide" evidence="1">
    <location>
        <begin position="1"/>
        <end position="21"/>
    </location>
</feature>
<reference evidence="3" key="1">
    <citation type="submission" date="2011-05" db="EMBL/GenBank/DDBJ databases">
        <authorList>
            <person name="Richards S.R."/>
            <person name="Qu J."/>
            <person name="Jiang H."/>
            <person name="Jhangiani S.N."/>
            <person name="Agravi P."/>
            <person name="Goodspeed R."/>
            <person name="Gross S."/>
            <person name="Mandapat C."/>
            <person name="Jackson L."/>
            <person name="Mathew T."/>
            <person name="Pu L."/>
            <person name="Thornton R."/>
            <person name="Saada N."/>
            <person name="Wilczek-Boney K.B."/>
            <person name="Lee S."/>
            <person name="Kovar C."/>
            <person name="Wu Y."/>
            <person name="Scherer S.E."/>
            <person name="Worley K.C."/>
            <person name="Muzny D.M."/>
            <person name="Gibbs R."/>
        </authorList>
    </citation>
    <scope>NUCLEOTIDE SEQUENCE</scope>
    <source>
        <strain evidence="3">Brora</strain>
    </source>
</reference>